<dbReference type="InterPro" id="IPR004843">
    <property type="entry name" value="Calcineurin-like_PHP"/>
</dbReference>
<protein>
    <submittedName>
        <fullName evidence="2">Metallophosphoesterase</fullName>
    </submittedName>
</protein>
<accession>A0ABW2QIG1</accession>
<evidence type="ECO:0000313" key="3">
    <source>
        <dbReference type="Proteomes" id="UP001596501"/>
    </source>
</evidence>
<dbReference type="InterPro" id="IPR029052">
    <property type="entry name" value="Metallo-depent_PP-like"/>
</dbReference>
<dbReference type="PANTHER" id="PTHR37844:SF2">
    <property type="entry name" value="SER_THR PROTEIN PHOSPHATASE SUPERFAMILY (AFU_ORTHOLOGUE AFUA_1G14840)"/>
    <property type="match status" value="1"/>
</dbReference>
<comment type="caution">
    <text evidence="2">The sequence shown here is derived from an EMBL/GenBank/DDBJ whole genome shotgun (WGS) entry which is preliminary data.</text>
</comment>
<sequence>MNIQLLSDLHLESNPHLQIEPAPGADLLVLAGDIGSYQTRRDGHALTEPDWGLQRFSPLPQFAGWPVPVLFVPGNHEYDALDFDEAHTNLRHTCDRLGLVWLEREQWRLGSVRFVGTTLWADFDALAQGLPPTEALKARDKAFRAANFYLRTMATRRGGALFDAAAMRDQALQCQQWLAEALSQPFDGHTVVVTHFAPSLRSADPRYGLTPGTAGFCNTLDPMLAHADLWLHGHLHCAHDYRVGNCRVVANPMGYAHKGEQKDFRPSQCIALAA</sequence>
<dbReference type="Gene3D" id="3.60.21.10">
    <property type="match status" value="1"/>
</dbReference>
<dbReference type="Pfam" id="PF00149">
    <property type="entry name" value="Metallophos"/>
    <property type="match status" value="1"/>
</dbReference>
<dbReference type="RefSeq" id="WP_382202579.1">
    <property type="nucleotide sequence ID" value="NZ_JBHTCA010000005.1"/>
</dbReference>
<keyword evidence="3" id="KW-1185">Reference proteome</keyword>
<dbReference type="SUPFAM" id="SSF56300">
    <property type="entry name" value="Metallo-dependent phosphatases"/>
    <property type="match status" value="1"/>
</dbReference>
<feature type="domain" description="Calcineurin-like phosphoesterase" evidence="1">
    <location>
        <begin position="5"/>
        <end position="237"/>
    </location>
</feature>
<reference evidence="3" key="1">
    <citation type="journal article" date="2019" name="Int. J. Syst. Evol. Microbiol.">
        <title>The Global Catalogue of Microorganisms (GCM) 10K type strain sequencing project: providing services to taxonomists for standard genome sequencing and annotation.</title>
        <authorList>
            <consortium name="The Broad Institute Genomics Platform"/>
            <consortium name="The Broad Institute Genome Sequencing Center for Infectious Disease"/>
            <person name="Wu L."/>
            <person name="Ma J."/>
        </authorList>
    </citation>
    <scope>NUCLEOTIDE SEQUENCE [LARGE SCALE GENOMIC DNA]</scope>
    <source>
        <strain evidence="3">CGMCC 1.12371</strain>
    </source>
</reference>
<evidence type="ECO:0000313" key="2">
    <source>
        <dbReference type="EMBL" id="MFC7409234.1"/>
    </source>
</evidence>
<dbReference type="Proteomes" id="UP001596501">
    <property type="component" value="Unassembled WGS sequence"/>
</dbReference>
<evidence type="ECO:0000259" key="1">
    <source>
        <dbReference type="Pfam" id="PF00149"/>
    </source>
</evidence>
<dbReference type="PANTHER" id="PTHR37844">
    <property type="entry name" value="SER/THR PROTEIN PHOSPHATASE SUPERFAMILY (AFU_ORTHOLOGUE AFUA_1G14840)"/>
    <property type="match status" value="1"/>
</dbReference>
<name>A0ABW2QIG1_9BURK</name>
<proteinExistence type="predicted"/>
<dbReference type="EMBL" id="JBHTCA010000005">
    <property type="protein sequence ID" value="MFC7409234.1"/>
    <property type="molecule type" value="Genomic_DNA"/>
</dbReference>
<organism evidence="2 3">
    <name type="scientific">Hydrogenophaga atypica</name>
    <dbReference type="NCBI Taxonomy" id="249409"/>
    <lineage>
        <taxon>Bacteria</taxon>
        <taxon>Pseudomonadati</taxon>
        <taxon>Pseudomonadota</taxon>
        <taxon>Betaproteobacteria</taxon>
        <taxon>Burkholderiales</taxon>
        <taxon>Comamonadaceae</taxon>
        <taxon>Hydrogenophaga</taxon>
    </lineage>
</organism>
<gene>
    <name evidence="2" type="ORF">ACFQPB_10210</name>
</gene>